<dbReference type="Proteomes" id="UP000198598">
    <property type="component" value="Unassembled WGS sequence"/>
</dbReference>
<keyword evidence="1" id="KW-0732">Signal</keyword>
<evidence type="ECO:0000256" key="1">
    <source>
        <dbReference type="SAM" id="SignalP"/>
    </source>
</evidence>
<evidence type="ECO:0008006" key="4">
    <source>
        <dbReference type="Google" id="ProtNLM"/>
    </source>
</evidence>
<dbReference type="STRING" id="662367.SAMN05216167_11549"/>
<evidence type="ECO:0000313" key="3">
    <source>
        <dbReference type="Proteomes" id="UP000198598"/>
    </source>
</evidence>
<evidence type="ECO:0000313" key="2">
    <source>
        <dbReference type="EMBL" id="SFE53387.1"/>
    </source>
</evidence>
<reference evidence="2 3" key="1">
    <citation type="submission" date="2016-10" db="EMBL/GenBank/DDBJ databases">
        <authorList>
            <person name="de Groot N.N."/>
        </authorList>
    </citation>
    <scope>NUCLEOTIDE SEQUENCE [LARGE SCALE GENOMIC DNA]</scope>
    <source>
        <strain evidence="2 3">DSM 26130</strain>
    </source>
</reference>
<dbReference type="RefSeq" id="WP_093831873.1">
    <property type="nucleotide sequence ID" value="NZ_FOLQ01000015.1"/>
</dbReference>
<keyword evidence="3" id="KW-1185">Reference proteome</keyword>
<name>A0A1I2BBM7_9BACT</name>
<protein>
    <recommendedName>
        <fullName evidence="4">Outer membrane protein beta-barrel domain-containing protein</fullName>
    </recommendedName>
</protein>
<dbReference type="EMBL" id="FOLQ01000015">
    <property type="protein sequence ID" value="SFE53387.1"/>
    <property type="molecule type" value="Genomic_DNA"/>
</dbReference>
<organism evidence="2 3">
    <name type="scientific">Spirosoma endophyticum</name>
    <dbReference type="NCBI Taxonomy" id="662367"/>
    <lineage>
        <taxon>Bacteria</taxon>
        <taxon>Pseudomonadati</taxon>
        <taxon>Bacteroidota</taxon>
        <taxon>Cytophagia</taxon>
        <taxon>Cytophagales</taxon>
        <taxon>Cytophagaceae</taxon>
        <taxon>Spirosoma</taxon>
    </lineage>
</organism>
<feature type="signal peptide" evidence="1">
    <location>
        <begin position="1"/>
        <end position="22"/>
    </location>
</feature>
<feature type="chain" id="PRO_5011652582" description="Outer membrane protein beta-barrel domain-containing protein" evidence="1">
    <location>
        <begin position="23"/>
        <end position="517"/>
    </location>
</feature>
<dbReference type="OrthoDB" id="1491176at2"/>
<sequence length="517" mass="57669">MKNYILLLVLILVLKVISTANAQTNATVNFLAINSAELQQTFSYKEKVRVQITNINRFIYKVTEEKTETDFNVTVPSILSAIKLPSFLTTQLPNAATPNANPKFVNATKTAAQLQADFDKDLQVLIKAHSVINKAIEKHNNAVQLSKDCNATFAVIESNVKGELFPFLGGNNTIPDLATTMSRLVEGKAELVNKIGDEIEEILKAWEKQSLIEFRSSVITDDDLLARYNNDLDILKGKLQTANRADINTIRSNIIVKEKQIRDQSRIIKQNEDDFQGTNKANEAILEKVKSIMAEINKYKEDGNFFKLVDDIRKVNVSNYTYYSETVVMKKDEYKFNISATADGPLVCNKPNEQKLEVVLRTKGGVKLDFSTGAFYMVGNNDFLGESYYYKPISETESSIATSEKGKGGLLGIGALMHIYKRSPANFKVGLAVGVSSTVSFDALNLHLGPSFIFGDKDRFCFSLGITGREAVLLNTDYQVGTIYDPKLLPEAVPTYKVFPKFGCFFSLTYSVSRFNK</sequence>
<accession>A0A1I2BBM7</accession>
<dbReference type="AlphaFoldDB" id="A0A1I2BBM7"/>
<proteinExistence type="predicted"/>
<gene>
    <name evidence="2" type="ORF">SAMN05216167_11549</name>
</gene>